<name>A0A8H8DK43_9FUNG</name>
<comment type="caution">
    <text evidence="2">The sequence shown here is derived from an EMBL/GenBank/DDBJ whole genome shotgun (WGS) entry which is preliminary data.</text>
</comment>
<evidence type="ECO:0000313" key="3">
    <source>
        <dbReference type="Proteomes" id="UP000673691"/>
    </source>
</evidence>
<gene>
    <name evidence="2" type="ORF">BJ554DRAFT_6577</name>
</gene>
<protein>
    <submittedName>
        <fullName evidence="2">Uncharacterized protein</fullName>
    </submittedName>
</protein>
<feature type="region of interest" description="Disordered" evidence="1">
    <location>
        <begin position="1"/>
        <end position="45"/>
    </location>
</feature>
<proteinExistence type="predicted"/>
<feature type="non-terminal residue" evidence="2">
    <location>
        <position position="115"/>
    </location>
</feature>
<feature type="compositionally biased region" description="Basic residues" evidence="1">
    <location>
        <begin position="9"/>
        <end position="21"/>
    </location>
</feature>
<dbReference type="AlphaFoldDB" id="A0A8H8DK43"/>
<evidence type="ECO:0000313" key="2">
    <source>
        <dbReference type="EMBL" id="KAG5461255.1"/>
    </source>
</evidence>
<reference evidence="2 3" key="1">
    <citation type="journal article" name="Sci. Rep.">
        <title>Genome-scale phylogenetic analyses confirm Olpidium as the closest living zoosporic fungus to the non-flagellated, terrestrial fungi.</title>
        <authorList>
            <person name="Chang Y."/>
            <person name="Rochon D."/>
            <person name="Sekimoto S."/>
            <person name="Wang Y."/>
            <person name="Chovatia M."/>
            <person name="Sandor L."/>
            <person name="Salamov A."/>
            <person name="Grigoriev I.V."/>
            <person name="Stajich J.E."/>
            <person name="Spatafora J.W."/>
        </authorList>
    </citation>
    <scope>NUCLEOTIDE SEQUENCE [LARGE SCALE GENOMIC DNA]</scope>
    <source>
        <strain evidence="2">S191</strain>
    </source>
</reference>
<dbReference type="EMBL" id="JAEFCI010003934">
    <property type="protein sequence ID" value="KAG5461255.1"/>
    <property type="molecule type" value="Genomic_DNA"/>
</dbReference>
<sequence length="115" mass="12631">MHNSAAARRSPRKRVRLRRRAGAGAAGRGHRRSGGGRIVPEEKDELGQVIGRAGGDARRLVEARGDACRARLVDTRVDVRAGDLLVRQIHAGRHADEERDGLRETRYGDLLTAVH</sequence>
<keyword evidence="3" id="KW-1185">Reference proteome</keyword>
<accession>A0A8H8DK43</accession>
<dbReference type="Proteomes" id="UP000673691">
    <property type="component" value="Unassembled WGS sequence"/>
</dbReference>
<evidence type="ECO:0000256" key="1">
    <source>
        <dbReference type="SAM" id="MobiDB-lite"/>
    </source>
</evidence>
<organism evidence="2 3">
    <name type="scientific">Olpidium bornovanus</name>
    <dbReference type="NCBI Taxonomy" id="278681"/>
    <lineage>
        <taxon>Eukaryota</taxon>
        <taxon>Fungi</taxon>
        <taxon>Fungi incertae sedis</taxon>
        <taxon>Olpidiomycota</taxon>
        <taxon>Olpidiomycotina</taxon>
        <taxon>Olpidiomycetes</taxon>
        <taxon>Olpidiales</taxon>
        <taxon>Olpidiaceae</taxon>
        <taxon>Olpidium</taxon>
    </lineage>
</organism>